<accession>A0A366DJG0</accession>
<dbReference type="InterPro" id="IPR036291">
    <property type="entry name" value="NAD(P)-bd_dom_sf"/>
</dbReference>
<reference evidence="1 2" key="1">
    <citation type="submission" date="2018-06" db="EMBL/GenBank/DDBJ databases">
        <title>Genomic Encyclopedia of Type Strains, Phase IV (KMG-IV): sequencing the most valuable type-strain genomes for metagenomic binning, comparative biology and taxonomic classification.</title>
        <authorList>
            <person name="Goeker M."/>
        </authorList>
    </citation>
    <scope>NUCLEOTIDE SEQUENCE [LARGE SCALE GENOMIC DNA]</scope>
    <source>
        <strain evidence="1 2">DSM 44599</strain>
    </source>
</reference>
<dbReference type="Gene3D" id="3.40.50.720">
    <property type="entry name" value="NAD(P)-binding Rossmann-like Domain"/>
    <property type="match status" value="1"/>
</dbReference>
<protein>
    <submittedName>
        <fullName evidence="1">Nucleoside-diphosphate-sugar epimerase</fullName>
    </submittedName>
</protein>
<dbReference type="SUPFAM" id="SSF51735">
    <property type="entry name" value="NAD(P)-binding Rossmann-fold domains"/>
    <property type="match status" value="1"/>
</dbReference>
<dbReference type="Proteomes" id="UP000252586">
    <property type="component" value="Unassembled WGS sequence"/>
</dbReference>
<keyword evidence="2" id="KW-1185">Reference proteome</keyword>
<dbReference type="AlphaFoldDB" id="A0A366DJG0"/>
<proteinExistence type="predicted"/>
<sequence length="240" mass="26550">MSPPRVAIVGARGYVGSALTEAFRAHGGYLVVPVVRADYERHREGEYDVLVNAACPSKRFWAEQHPDDDHARTVTLTARLRKEWHTGHFVHISSMSARTQPGTVYGRHRAEAERLCTDEGCFVVRLGPMYGGDYRKGVLADMAADLPVYASGRSRQSFAPVRWCADWIAAHADGSGLREIGARTHVTLAEVRDRAGSGSEFVKDVVDDQYPTTGTETDWPRAEAVVDWLARWRAGGARGR</sequence>
<dbReference type="STRING" id="1210090.GCA_001613185_04094"/>
<organism evidence="1 2">
    <name type="scientific">Nocardia puris</name>
    <dbReference type="NCBI Taxonomy" id="208602"/>
    <lineage>
        <taxon>Bacteria</taxon>
        <taxon>Bacillati</taxon>
        <taxon>Actinomycetota</taxon>
        <taxon>Actinomycetes</taxon>
        <taxon>Mycobacteriales</taxon>
        <taxon>Nocardiaceae</taxon>
        <taxon>Nocardia</taxon>
    </lineage>
</organism>
<name>A0A366DJG0_9NOCA</name>
<gene>
    <name evidence="1" type="ORF">DFR74_10650</name>
</gene>
<dbReference type="EMBL" id="QNRE01000006">
    <property type="protein sequence ID" value="RBO90166.1"/>
    <property type="molecule type" value="Genomic_DNA"/>
</dbReference>
<comment type="caution">
    <text evidence="1">The sequence shown here is derived from an EMBL/GenBank/DDBJ whole genome shotgun (WGS) entry which is preliminary data.</text>
</comment>
<dbReference type="RefSeq" id="WP_198161770.1">
    <property type="nucleotide sequence ID" value="NZ_CP107943.1"/>
</dbReference>
<evidence type="ECO:0000313" key="2">
    <source>
        <dbReference type="Proteomes" id="UP000252586"/>
    </source>
</evidence>
<evidence type="ECO:0000313" key="1">
    <source>
        <dbReference type="EMBL" id="RBO90166.1"/>
    </source>
</evidence>